<organism evidence="1">
    <name type="scientific">Pseudomonas putida</name>
    <name type="common">Arthrobacter siderocapsulatus</name>
    <dbReference type="NCBI Taxonomy" id="303"/>
    <lineage>
        <taxon>Bacteria</taxon>
        <taxon>Pseudomonadati</taxon>
        <taxon>Pseudomonadota</taxon>
        <taxon>Gammaproteobacteria</taxon>
        <taxon>Pseudomonadales</taxon>
        <taxon>Pseudomonadaceae</taxon>
        <taxon>Pseudomonas</taxon>
    </lineage>
</organism>
<accession>A0A6C0L689</accession>
<proteinExistence type="predicted"/>
<sequence>MSLILFASVKSGTLYFLNERATPLMKSTWPGVLLGSNVYRYIASPTSTPI</sequence>
<evidence type="ECO:0000313" key="1">
    <source>
        <dbReference type="EMBL" id="QHU24943.1"/>
    </source>
</evidence>
<dbReference type="AlphaFoldDB" id="A0A6C0L689"/>
<protein>
    <submittedName>
        <fullName evidence="1">Uncharacterized protein</fullName>
    </submittedName>
</protein>
<name>A0A6C0L689_PSEPU</name>
<dbReference type="EMBL" id="MN442423">
    <property type="protein sequence ID" value="QHU24943.1"/>
    <property type="molecule type" value="Genomic_DNA"/>
</dbReference>
<reference evidence="1" key="1">
    <citation type="submission" date="2019-09" db="EMBL/GenBank/DDBJ databases">
        <authorList>
            <person name="Pozdnyakova-Filatova I."/>
            <person name="Zakharova M."/>
            <person name="Puntus I."/>
            <person name="Funtikova T."/>
            <person name="Valentovich L."/>
            <person name="Filonov A."/>
        </authorList>
    </citation>
    <scope>NUCLEOTIDE SEQUENCE</scope>
    <source>
        <strain evidence="1">BS3701</strain>
    </source>
</reference>